<evidence type="ECO:0000313" key="5">
    <source>
        <dbReference type="Proteomes" id="UP000677537"/>
    </source>
</evidence>
<evidence type="ECO:0000313" key="4">
    <source>
        <dbReference type="EMBL" id="MBP0492853.1"/>
    </source>
</evidence>
<dbReference type="Gene3D" id="1.10.260.40">
    <property type="entry name" value="lambda repressor-like DNA-binding domains"/>
    <property type="match status" value="1"/>
</dbReference>
<evidence type="ECO:0000259" key="3">
    <source>
        <dbReference type="PROSITE" id="PS50943"/>
    </source>
</evidence>
<accession>A0A940S7A7</accession>
<sequence>MMHAQIRSQIERRGLRGAKPLEERHTTVVPNGHIGSQDPRALQAMESYSRRSDIVPMPARSPSAPAAFQTLTQWREYRGLTQEQVGNKLGVGSQAVHKWEAGKVLLTVDRLRQLAEIYDTTADALLFPPQEEDQATRLRRANRILHGMTPEQAERWLSFAEEMLPKKG</sequence>
<dbReference type="CDD" id="cd00093">
    <property type="entry name" value="HTH_XRE"/>
    <property type="match status" value="1"/>
</dbReference>
<dbReference type="PROSITE" id="PS50943">
    <property type="entry name" value="HTH_CROC1"/>
    <property type="match status" value="1"/>
</dbReference>
<dbReference type="PANTHER" id="PTHR46558:SF4">
    <property type="entry name" value="DNA-BIDING PHAGE PROTEIN"/>
    <property type="match status" value="1"/>
</dbReference>
<dbReference type="GO" id="GO:0003677">
    <property type="term" value="F:DNA binding"/>
    <property type="evidence" value="ECO:0007669"/>
    <property type="project" value="UniProtKB-KW"/>
</dbReference>
<dbReference type="InterPro" id="IPR001387">
    <property type="entry name" value="Cro/C1-type_HTH"/>
</dbReference>
<dbReference type="RefSeq" id="WP_209372706.1">
    <property type="nucleotide sequence ID" value="NZ_JAGIZA010000004.1"/>
</dbReference>
<dbReference type="AlphaFoldDB" id="A0A940S7A7"/>
<organism evidence="4 5">
    <name type="scientific">Roseomonas indoligenes</name>
    <dbReference type="NCBI Taxonomy" id="2820811"/>
    <lineage>
        <taxon>Bacteria</taxon>
        <taxon>Pseudomonadati</taxon>
        <taxon>Pseudomonadota</taxon>
        <taxon>Alphaproteobacteria</taxon>
        <taxon>Acetobacterales</taxon>
        <taxon>Roseomonadaceae</taxon>
        <taxon>Roseomonas</taxon>
    </lineage>
</organism>
<dbReference type="Pfam" id="PF13560">
    <property type="entry name" value="HTH_31"/>
    <property type="match status" value="1"/>
</dbReference>
<comment type="caution">
    <text evidence="4">The sequence shown here is derived from an EMBL/GenBank/DDBJ whole genome shotgun (WGS) entry which is preliminary data.</text>
</comment>
<feature type="domain" description="HTH cro/C1-type" evidence="3">
    <location>
        <begin position="71"/>
        <end position="125"/>
    </location>
</feature>
<keyword evidence="5" id="KW-1185">Reference proteome</keyword>
<protein>
    <submittedName>
        <fullName evidence="4">Helix-turn-helix transcriptional regulator</fullName>
    </submittedName>
</protein>
<reference evidence="4" key="1">
    <citation type="submission" date="2021-03" db="EMBL/GenBank/DDBJ databases">
        <authorList>
            <person name="So Y."/>
        </authorList>
    </citation>
    <scope>NUCLEOTIDE SEQUENCE</scope>
    <source>
        <strain evidence="4">SG15</strain>
    </source>
</reference>
<evidence type="ECO:0000256" key="2">
    <source>
        <dbReference type="SAM" id="MobiDB-lite"/>
    </source>
</evidence>
<name>A0A940S7A7_9PROT</name>
<feature type="compositionally biased region" description="Basic and acidic residues" evidence="2">
    <location>
        <begin position="9"/>
        <end position="23"/>
    </location>
</feature>
<feature type="region of interest" description="Disordered" evidence="2">
    <location>
        <begin position="1"/>
        <end position="23"/>
    </location>
</feature>
<dbReference type="InterPro" id="IPR010982">
    <property type="entry name" value="Lambda_DNA-bd_dom_sf"/>
</dbReference>
<dbReference type="SMART" id="SM00530">
    <property type="entry name" value="HTH_XRE"/>
    <property type="match status" value="1"/>
</dbReference>
<dbReference type="PANTHER" id="PTHR46558">
    <property type="entry name" value="TRACRIPTIONAL REGULATORY PROTEIN-RELATED-RELATED"/>
    <property type="match status" value="1"/>
</dbReference>
<proteinExistence type="predicted"/>
<dbReference type="EMBL" id="JAGIZA010000004">
    <property type="protein sequence ID" value="MBP0492853.1"/>
    <property type="molecule type" value="Genomic_DNA"/>
</dbReference>
<keyword evidence="1" id="KW-0238">DNA-binding</keyword>
<gene>
    <name evidence="4" type="ORF">J5Y10_08690</name>
</gene>
<evidence type="ECO:0000256" key="1">
    <source>
        <dbReference type="ARBA" id="ARBA00023125"/>
    </source>
</evidence>
<dbReference type="SUPFAM" id="SSF47413">
    <property type="entry name" value="lambda repressor-like DNA-binding domains"/>
    <property type="match status" value="1"/>
</dbReference>
<dbReference type="Proteomes" id="UP000677537">
    <property type="component" value="Unassembled WGS sequence"/>
</dbReference>